<proteinExistence type="predicted"/>
<keyword evidence="1 2" id="KW-0732">Signal</keyword>
<evidence type="ECO:0000256" key="1">
    <source>
        <dbReference type="ARBA" id="ARBA00022729"/>
    </source>
</evidence>
<accession>A0A102KNC2</accession>
<evidence type="ECO:0008006" key="5">
    <source>
        <dbReference type="Google" id="ProtNLM"/>
    </source>
</evidence>
<dbReference type="Proteomes" id="UP000065521">
    <property type="component" value="Unassembled WGS sequence"/>
</dbReference>
<dbReference type="CDD" id="cd16325">
    <property type="entry name" value="LolA"/>
    <property type="match status" value="1"/>
</dbReference>
<sequence>MEMSARLRGLCAAAGMVVACAAAAQAGAPAPAPAPASAATQRQANAALVADIAARLNRVGAIRADFTQTQTLAAMKQPLVSTGSMLFDRASGVVWRIDTPYKATYVITDGGMREVGADGRLVAAGGSGRGVAQVSRMMRDMLGGDLSALYAQFDVDATGTRERWRMTLRPNQPQLAQAIRVLEMSGGAYLGALSMTFANGNVTKLEFARATPVDAPAPAERAWLGAR</sequence>
<name>A0A102KNC2_9BURK</name>
<dbReference type="PROSITE" id="PS51257">
    <property type="entry name" value="PROKAR_LIPOPROTEIN"/>
    <property type="match status" value="1"/>
</dbReference>
<organism evidence="3 4">
    <name type="scientific">Burkholderia ubonensis</name>
    <dbReference type="NCBI Taxonomy" id="101571"/>
    <lineage>
        <taxon>Bacteria</taxon>
        <taxon>Pseudomonadati</taxon>
        <taxon>Pseudomonadota</taxon>
        <taxon>Betaproteobacteria</taxon>
        <taxon>Burkholderiales</taxon>
        <taxon>Burkholderiaceae</taxon>
        <taxon>Burkholderia</taxon>
        <taxon>Burkholderia cepacia complex</taxon>
    </lineage>
</organism>
<protein>
    <recommendedName>
        <fullName evidence="5">Outer membrane lipoprotein carrier protein LolA</fullName>
    </recommendedName>
</protein>
<reference evidence="3 4" key="1">
    <citation type="submission" date="2015-11" db="EMBL/GenBank/DDBJ databases">
        <title>Expanding the genomic diversity of Burkholderia species for the development of highly accurate diagnostics.</title>
        <authorList>
            <person name="Sahl J."/>
            <person name="Keim P."/>
            <person name="Wagner D."/>
        </authorList>
    </citation>
    <scope>NUCLEOTIDE SEQUENCE [LARGE SCALE GENOMIC DNA]</scope>
    <source>
        <strain evidence="3 4">RF32-BP4</strain>
    </source>
</reference>
<evidence type="ECO:0000313" key="4">
    <source>
        <dbReference type="Proteomes" id="UP000065521"/>
    </source>
</evidence>
<dbReference type="SUPFAM" id="SSF89392">
    <property type="entry name" value="Prokaryotic lipoproteins and lipoprotein localization factors"/>
    <property type="match status" value="1"/>
</dbReference>
<feature type="signal peptide" evidence="2">
    <location>
        <begin position="1"/>
        <end position="26"/>
    </location>
</feature>
<dbReference type="InterPro" id="IPR029046">
    <property type="entry name" value="LolA/LolB/LppX"/>
</dbReference>
<comment type="caution">
    <text evidence="3">The sequence shown here is derived from an EMBL/GenBank/DDBJ whole genome shotgun (WGS) entry which is preliminary data.</text>
</comment>
<dbReference type="AlphaFoldDB" id="A0A102KNC2"/>
<gene>
    <name evidence="3" type="ORF">WI38_12460</name>
</gene>
<dbReference type="InterPro" id="IPR004564">
    <property type="entry name" value="OM_lipoprot_carrier_LolA-like"/>
</dbReference>
<dbReference type="Gene3D" id="2.50.20.10">
    <property type="entry name" value="Lipoprotein localisation LolA/LolB/LppX"/>
    <property type="match status" value="1"/>
</dbReference>
<dbReference type="EMBL" id="LOTN01000024">
    <property type="protein sequence ID" value="KUZ91558.1"/>
    <property type="molecule type" value="Genomic_DNA"/>
</dbReference>
<feature type="chain" id="PRO_5007112780" description="Outer membrane lipoprotein carrier protein LolA" evidence="2">
    <location>
        <begin position="27"/>
        <end position="227"/>
    </location>
</feature>
<dbReference type="Pfam" id="PF19574">
    <property type="entry name" value="LolA_3"/>
    <property type="match status" value="1"/>
</dbReference>
<evidence type="ECO:0000256" key="2">
    <source>
        <dbReference type="SAM" id="SignalP"/>
    </source>
</evidence>
<evidence type="ECO:0000313" key="3">
    <source>
        <dbReference type="EMBL" id="KUZ91558.1"/>
    </source>
</evidence>